<name>A0A1V6NAK7_PENPO</name>
<dbReference type="OrthoDB" id="3940621at2759"/>
<sequence length="437" mass="51845">MQFPLFPRLGTFARLPIEIRLMIWEDLFSTLRIQSPKDILPKHNPLSILCTNGYLYNEVSSHLFHDSVQHISLNPEYNEEEWMVIQLKSRTVDMKWTIRNRADAERHFHNFPHSKTTMNIHINSPDPTDPGQMVLIWQKANALVDLLIDTTRSDIVVATDGPWHSDPPAHWRRDKDTFYEMGGLRETIKSSKYRPDSDIAILPFLRLELWVKDPATNVPAMSDDLYVPLHRRLVSLFDQSGIEFRLKKLLYMNQDIAVQQIESAIIDTNMFLETSLDELPGETASFLRLERFKTWFEDGKRWESLYETQLYNQLCTCPWVIMNTDPWLHRSNQRYIMLILLHHAMYAFKSNYQDGLGIYENSRIYTRWNQALWSEIFPDGLPPLSDVQIWLSRFWPDDFQFRKVHAYTDWLYRQRAKETGVEECRCPLVHRLMLWGH</sequence>
<evidence type="ECO:0000313" key="2">
    <source>
        <dbReference type="Proteomes" id="UP000191408"/>
    </source>
</evidence>
<keyword evidence="2" id="KW-1185">Reference proteome</keyword>
<gene>
    <name evidence="1" type="ORF">PENPOL_c015G09931</name>
</gene>
<dbReference type="EMBL" id="MDYM01000015">
    <property type="protein sequence ID" value="OQD61679.1"/>
    <property type="molecule type" value="Genomic_DNA"/>
</dbReference>
<dbReference type="Proteomes" id="UP000191408">
    <property type="component" value="Unassembled WGS sequence"/>
</dbReference>
<evidence type="ECO:0000313" key="1">
    <source>
        <dbReference type="EMBL" id="OQD61679.1"/>
    </source>
</evidence>
<comment type="caution">
    <text evidence="1">The sequence shown here is derived from an EMBL/GenBank/DDBJ whole genome shotgun (WGS) entry which is preliminary data.</text>
</comment>
<dbReference type="AlphaFoldDB" id="A0A1V6NAK7"/>
<proteinExistence type="predicted"/>
<organism evidence="1 2">
    <name type="scientific">Penicillium polonicum</name>
    <dbReference type="NCBI Taxonomy" id="60169"/>
    <lineage>
        <taxon>Eukaryota</taxon>
        <taxon>Fungi</taxon>
        <taxon>Dikarya</taxon>
        <taxon>Ascomycota</taxon>
        <taxon>Pezizomycotina</taxon>
        <taxon>Eurotiomycetes</taxon>
        <taxon>Eurotiomycetidae</taxon>
        <taxon>Eurotiales</taxon>
        <taxon>Aspergillaceae</taxon>
        <taxon>Penicillium</taxon>
    </lineage>
</organism>
<protein>
    <submittedName>
        <fullName evidence="1">Uncharacterized protein</fullName>
    </submittedName>
</protein>
<dbReference type="STRING" id="60169.A0A1V6NAK7"/>
<reference evidence="2" key="1">
    <citation type="journal article" date="2017" name="Nat. Microbiol.">
        <title>Global analysis of biosynthetic gene clusters reveals vast potential of secondary metabolite production in Penicillium species.</title>
        <authorList>
            <person name="Nielsen J.C."/>
            <person name="Grijseels S."/>
            <person name="Prigent S."/>
            <person name="Ji B."/>
            <person name="Dainat J."/>
            <person name="Nielsen K.F."/>
            <person name="Frisvad J.C."/>
            <person name="Workman M."/>
            <person name="Nielsen J."/>
        </authorList>
    </citation>
    <scope>NUCLEOTIDE SEQUENCE [LARGE SCALE GENOMIC DNA]</scope>
    <source>
        <strain evidence="2">IBT 4502</strain>
    </source>
</reference>
<accession>A0A1V6NAK7</accession>